<dbReference type="EMBL" id="PEXQ01000002">
    <property type="protein sequence ID" value="PIU16604.1"/>
    <property type="molecule type" value="Genomic_DNA"/>
</dbReference>
<dbReference type="InterPro" id="IPR010611">
    <property type="entry name" value="3D_dom"/>
</dbReference>
<evidence type="ECO:0000256" key="1">
    <source>
        <dbReference type="ARBA" id="ARBA00022729"/>
    </source>
</evidence>
<dbReference type="AlphaFoldDB" id="A0A2M6XVB9"/>
<dbReference type="PANTHER" id="PTHR39160:SF4">
    <property type="entry name" value="RESUSCITATION-PROMOTING FACTOR RPFB"/>
    <property type="match status" value="1"/>
</dbReference>
<dbReference type="SUPFAM" id="SSF50685">
    <property type="entry name" value="Barwin-like endoglucanases"/>
    <property type="match status" value="1"/>
</dbReference>
<keyword evidence="2" id="KW-0812">Transmembrane</keyword>
<gene>
    <name evidence="4" type="ORF">COT20_00055</name>
</gene>
<dbReference type="CDD" id="cd14667">
    <property type="entry name" value="3D_containing_proteins"/>
    <property type="match status" value="1"/>
</dbReference>
<evidence type="ECO:0000259" key="3">
    <source>
        <dbReference type="Pfam" id="PF06725"/>
    </source>
</evidence>
<name>A0A2M6XVB9_9BACT</name>
<feature type="domain" description="3D" evidence="3">
    <location>
        <begin position="97"/>
        <end position="160"/>
    </location>
</feature>
<comment type="caution">
    <text evidence="4">The sequence shown here is derived from an EMBL/GenBank/DDBJ whole genome shotgun (WGS) entry which is preliminary data.</text>
</comment>
<evidence type="ECO:0000313" key="4">
    <source>
        <dbReference type="EMBL" id="PIU16604.1"/>
    </source>
</evidence>
<evidence type="ECO:0000313" key="5">
    <source>
        <dbReference type="Proteomes" id="UP000229784"/>
    </source>
</evidence>
<protein>
    <recommendedName>
        <fullName evidence="3">3D domain-containing protein</fullName>
    </recommendedName>
</protein>
<dbReference type="GO" id="GO:0019867">
    <property type="term" value="C:outer membrane"/>
    <property type="evidence" value="ECO:0007669"/>
    <property type="project" value="InterPro"/>
</dbReference>
<feature type="transmembrane region" description="Helical" evidence="2">
    <location>
        <begin position="12"/>
        <end position="34"/>
    </location>
</feature>
<accession>A0A2M6XVB9</accession>
<proteinExistence type="predicted"/>
<keyword evidence="1" id="KW-0732">Signal</keyword>
<dbReference type="InterPro" id="IPR051933">
    <property type="entry name" value="Resuscitation_pf_RpfB"/>
</dbReference>
<dbReference type="GO" id="GO:0004553">
    <property type="term" value="F:hydrolase activity, hydrolyzing O-glycosyl compounds"/>
    <property type="evidence" value="ECO:0007669"/>
    <property type="project" value="InterPro"/>
</dbReference>
<dbReference type="Proteomes" id="UP000229784">
    <property type="component" value="Unassembled WGS sequence"/>
</dbReference>
<keyword evidence="2" id="KW-0472">Membrane</keyword>
<organism evidence="4 5">
    <name type="scientific">bacterium (Candidatus Gribaldobacteria) CG08_land_8_20_14_0_20_39_15</name>
    <dbReference type="NCBI Taxonomy" id="2014273"/>
    <lineage>
        <taxon>Bacteria</taxon>
        <taxon>Candidatus Gribaldobacteria</taxon>
    </lineage>
</organism>
<evidence type="ECO:0000256" key="2">
    <source>
        <dbReference type="SAM" id="Phobius"/>
    </source>
</evidence>
<dbReference type="PANTHER" id="PTHR39160">
    <property type="entry name" value="CELL WALL-BINDING PROTEIN YOCH"/>
    <property type="match status" value="1"/>
</dbReference>
<dbReference type="InterPro" id="IPR036908">
    <property type="entry name" value="RlpA-like_sf"/>
</dbReference>
<dbReference type="InterPro" id="IPR059180">
    <property type="entry name" value="3D_YorM"/>
</dbReference>
<keyword evidence="2" id="KW-1133">Transmembrane helix</keyword>
<dbReference type="GO" id="GO:0009254">
    <property type="term" value="P:peptidoglycan turnover"/>
    <property type="evidence" value="ECO:0007669"/>
    <property type="project" value="InterPro"/>
</dbReference>
<sequence>MNKKEKKLKKIVLLFLTIIFTGFVFAPTLGVSYLSSSFSSVEDSLAEVEVKIKSVASLLILSKEVAKKIVLEATAYGPPLFPEKSLTKIGQPVGWGAVAVDPRFIPLGSAVYFPENFPGTEFRAIDTGRKIKGAKIDIWLPTKKAVKQWGRRKVVAFVLNAKPSL</sequence>
<reference evidence="5" key="1">
    <citation type="submission" date="2017-09" db="EMBL/GenBank/DDBJ databases">
        <title>Depth-based differentiation of microbial function through sediment-hosted aquifers and enrichment of novel symbionts in the deep terrestrial subsurface.</title>
        <authorList>
            <person name="Probst A.J."/>
            <person name="Ladd B."/>
            <person name="Jarett J.K."/>
            <person name="Geller-Mcgrath D.E."/>
            <person name="Sieber C.M.K."/>
            <person name="Emerson J.B."/>
            <person name="Anantharaman K."/>
            <person name="Thomas B.C."/>
            <person name="Malmstrom R."/>
            <person name="Stieglmeier M."/>
            <person name="Klingl A."/>
            <person name="Woyke T."/>
            <person name="Ryan C.M."/>
            <person name="Banfield J.F."/>
        </authorList>
    </citation>
    <scope>NUCLEOTIDE SEQUENCE [LARGE SCALE GENOMIC DNA]</scope>
</reference>
<dbReference type="Pfam" id="PF06725">
    <property type="entry name" value="3D"/>
    <property type="match status" value="1"/>
</dbReference>
<dbReference type="Gene3D" id="2.40.40.10">
    <property type="entry name" value="RlpA-like domain"/>
    <property type="match status" value="1"/>
</dbReference>